<feature type="region of interest" description="Disordered" evidence="1">
    <location>
        <begin position="188"/>
        <end position="208"/>
    </location>
</feature>
<dbReference type="Proteomes" id="UP001642484">
    <property type="component" value="Unassembled WGS sequence"/>
</dbReference>
<protein>
    <submittedName>
        <fullName evidence="2">Uncharacterized protein</fullName>
    </submittedName>
</protein>
<sequence>MHDGARSTSDPIPETKDALAGISFNKGRVRTYAGSELLGVAIFGLEIVTAQLLEGKRISSVQLSMADDWALLFSRDHVAWSLIVSGDCRNQCRENLKVIRLVSLQRGVLKVEQKMLGIHCGNYAVRGTISPDGQYVDGKQLVPPAVPQVRLAGPLMDVVWSERHHFVACCAMDEHALPLLAFVGEDAKDVQRPPKEGTKDPTTAHSPDLQSTLAISGISPSIDSDYRRWADHWINGNENARSAITMEEKKRMKEPTDFPRLQSEENILLRILDKKAEEYLDCSESRSLPW</sequence>
<comment type="caution">
    <text evidence="2">The sequence shown here is derived from an EMBL/GenBank/DDBJ whole genome shotgun (WGS) entry which is preliminary data.</text>
</comment>
<organism evidence="2 3">
    <name type="scientific">Durusdinium trenchii</name>
    <dbReference type="NCBI Taxonomy" id="1381693"/>
    <lineage>
        <taxon>Eukaryota</taxon>
        <taxon>Sar</taxon>
        <taxon>Alveolata</taxon>
        <taxon>Dinophyceae</taxon>
        <taxon>Suessiales</taxon>
        <taxon>Symbiodiniaceae</taxon>
        <taxon>Durusdinium</taxon>
    </lineage>
</organism>
<gene>
    <name evidence="2" type="ORF">CCMP2556_LOCUS47939</name>
</gene>
<evidence type="ECO:0000313" key="3">
    <source>
        <dbReference type="Proteomes" id="UP001642484"/>
    </source>
</evidence>
<name>A0ABP0RR55_9DINO</name>
<evidence type="ECO:0000256" key="1">
    <source>
        <dbReference type="SAM" id="MobiDB-lite"/>
    </source>
</evidence>
<evidence type="ECO:0000313" key="2">
    <source>
        <dbReference type="EMBL" id="CAK9101706.1"/>
    </source>
</evidence>
<accession>A0ABP0RR55</accession>
<proteinExistence type="predicted"/>
<feature type="compositionally biased region" description="Basic and acidic residues" evidence="1">
    <location>
        <begin position="188"/>
        <end position="199"/>
    </location>
</feature>
<dbReference type="EMBL" id="CAXAMN010026262">
    <property type="protein sequence ID" value="CAK9101706.1"/>
    <property type="molecule type" value="Genomic_DNA"/>
</dbReference>
<reference evidence="2 3" key="1">
    <citation type="submission" date="2024-02" db="EMBL/GenBank/DDBJ databases">
        <authorList>
            <person name="Chen Y."/>
            <person name="Shah S."/>
            <person name="Dougan E. K."/>
            <person name="Thang M."/>
            <person name="Chan C."/>
        </authorList>
    </citation>
    <scope>NUCLEOTIDE SEQUENCE [LARGE SCALE GENOMIC DNA]</scope>
</reference>
<keyword evidence="3" id="KW-1185">Reference proteome</keyword>